<dbReference type="OMA" id="CLTLRYN"/>
<evidence type="ECO:0000313" key="2">
    <source>
        <dbReference type="EMBL" id="RAP03649.1"/>
    </source>
</evidence>
<comment type="caution">
    <text evidence="2">The sequence shown here is derived from an EMBL/GenBank/DDBJ whole genome shotgun (WGS) entry which is preliminary data.</text>
</comment>
<organism evidence="2 3">
    <name type="scientific">Methanosphaera stadtmanae</name>
    <dbReference type="NCBI Taxonomy" id="2317"/>
    <lineage>
        <taxon>Archaea</taxon>
        <taxon>Methanobacteriati</taxon>
        <taxon>Methanobacteriota</taxon>
        <taxon>Methanomada group</taxon>
        <taxon>Methanobacteria</taxon>
        <taxon>Methanobacteriales</taxon>
        <taxon>Methanobacteriaceae</taxon>
        <taxon>Methanosphaera</taxon>
    </lineage>
</organism>
<dbReference type="Proteomes" id="UP000248557">
    <property type="component" value="Unassembled WGS sequence"/>
</dbReference>
<dbReference type="PANTHER" id="PTHR43174:SF1">
    <property type="entry name" value="UDP-N-ACETYLGLUCOSAMINE 2-EPIMERASE"/>
    <property type="match status" value="1"/>
</dbReference>
<evidence type="ECO:0000313" key="3">
    <source>
        <dbReference type="Proteomes" id="UP000248557"/>
    </source>
</evidence>
<dbReference type="SUPFAM" id="SSF53756">
    <property type="entry name" value="UDP-Glycosyltransferase/glycogen phosphorylase"/>
    <property type="match status" value="1"/>
</dbReference>
<reference evidence="2 3" key="1">
    <citation type="submission" date="2017-05" db="EMBL/GenBank/DDBJ databases">
        <title>Host range expansion of the Methanosphaera genus to humans and monogastric animals involves recent and extensive reduction in genome content.</title>
        <authorList>
            <person name="Hoedt E.C."/>
            <person name="Volmer J.G."/>
            <person name="Parks D.H."/>
            <person name="Rosewarne C.P."/>
            <person name="Denman S.E."/>
            <person name="Mcsweeney C.S."/>
            <person name="O Cuiv P."/>
            <person name="Hugenholtz P."/>
            <person name="Tyson G.W."/>
            <person name="Morrison M."/>
        </authorList>
    </citation>
    <scope>NUCLEOTIDE SEQUENCE [LARGE SCALE GENOMIC DNA]</scope>
    <source>
        <strain evidence="2 3">PA5</strain>
    </source>
</reference>
<feature type="domain" description="UDP-N-acetylglucosamine 2-epimerase" evidence="1">
    <location>
        <begin position="22"/>
        <end position="360"/>
    </location>
</feature>
<dbReference type="EMBL" id="NGJK01000014">
    <property type="protein sequence ID" value="RAP03649.1"/>
    <property type="molecule type" value="Genomic_DNA"/>
</dbReference>
<dbReference type="RefSeq" id="WP_011405833.1">
    <property type="nucleotide sequence ID" value="NZ_CATZNA010000027.1"/>
</dbReference>
<name>A0A328QA19_9EURY</name>
<gene>
    <name evidence="2" type="ORF">CA615_01100</name>
</gene>
<dbReference type="Pfam" id="PF02350">
    <property type="entry name" value="Epimerase_2"/>
    <property type="match status" value="1"/>
</dbReference>
<dbReference type="InterPro" id="IPR029767">
    <property type="entry name" value="WecB-like"/>
</dbReference>
<dbReference type="PANTHER" id="PTHR43174">
    <property type="entry name" value="UDP-N-ACETYLGLUCOSAMINE 2-EPIMERASE"/>
    <property type="match status" value="1"/>
</dbReference>
<sequence length="437" mass="49350">MKIGIVLGTRPEIIKMAPVIDEIKRNNSELVLIHTGQHYDINMSKQFFIDLDLPLPQYNIGIGSNTAIKQISIIISKLEEILKKEEVDIVLVQGDTNAVLAGALAANKLKIPVGHVEAGLRSFDKNMPEEINRLVADSCSTLYFVPTKETGINLLNEGISHKSIYVTGNTVVDACKRNINLALKNSKIKDEIKFNNYIALTLHRAENVDDDERLINIVNSLINLPYNIVFPIHPHTRKSLEKLDLYKKIEESEHIQIIKPLGYLDFLYLISQATLALTDSGGVQEEAITLDVPCVTLRYNTERPETITCGGNVLAGTESEEITRNISNILNNESVYESMSSAKNPYGDGDSAKQIYSIIEEHYNENNLKITRADKIMDFEGYYMYVIQENITVAEYENKNKGQIIEQVFTNGRPEYIEEQLNLENKTIIVKKFENED</sequence>
<evidence type="ECO:0000259" key="1">
    <source>
        <dbReference type="Pfam" id="PF02350"/>
    </source>
</evidence>
<protein>
    <submittedName>
        <fullName evidence="2">UDP-N-acetylglucosamine 2-epimerase (Non-hydrolyzing)</fullName>
    </submittedName>
</protein>
<dbReference type="GeneID" id="3854763"/>
<dbReference type="CDD" id="cd03786">
    <property type="entry name" value="GTB_UDP-GlcNAc_2-Epimerase"/>
    <property type="match status" value="1"/>
</dbReference>
<proteinExistence type="predicted"/>
<accession>A0A328QA19</accession>
<dbReference type="AlphaFoldDB" id="A0A328QA19"/>
<dbReference type="InterPro" id="IPR003331">
    <property type="entry name" value="UDP_GlcNAc_Epimerase_2_dom"/>
</dbReference>
<dbReference type="Gene3D" id="3.40.50.2000">
    <property type="entry name" value="Glycogen Phosphorylase B"/>
    <property type="match status" value="2"/>
</dbReference>
<dbReference type="NCBIfam" id="TIGR00236">
    <property type="entry name" value="wecB"/>
    <property type="match status" value="1"/>
</dbReference>